<dbReference type="OrthoDB" id="9791746at2"/>
<dbReference type="Pfam" id="PF13624">
    <property type="entry name" value="SurA_N_3"/>
    <property type="match status" value="1"/>
</dbReference>
<dbReference type="EMBL" id="WTYK01000009">
    <property type="protein sequence ID" value="MXP42681.1"/>
    <property type="molecule type" value="Genomic_DNA"/>
</dbReference>
<dbReference type="Proteomes" id="UP000469159">
    <property type="component" value="Unassembled WGS sequence"/>
</dbReference>
<reference evidence="7 8" key="1">
    <citation type="submission" date="2019-12" db="EMBL/GenBank/DDBJ databases">
        <title>Genomic-based taxomic classification of the family Erythrobacteraceae.</title>
        <authorList>
            <person name="Xu L."/>
        </authorList>
    </citation>
    <scope>NUCLEOTIDE SEQUENCE [LARGE SCALE GENOMIC DNA]</scope>
    <source>
        <strain evidence="7 8">MCCC 1K02066</strain>
    </source>
</reference>
<organism evidence="7 8">
    <name type="scientific">Croceibacterium soli</name>
    <dbReference type="NCBI Taxonomy" id="1739690"/>
    <lineage>
        <taxon>Bacteria</taxon>
        <taxon>Pseudomonadati</taxon>
        <taxon>Pseudomonadota</taxon>
        <taxon>Alphaproteobacteria</taxon>
        <taxon>Sphingomonadales</taxon>
        <taxon>Erythrobacteraceae</taxon>
        <taxon>Croceibacterium</taxon>
    </lineage>
</organism>
<dbReference type="RefSeq" id="WP_160747545.1">
    <property type="nucleotide sequence ID" value="NZ_WTYK01000009.1"/>
</dbReference>
<evidence type="ECO:0000256" key="2">
    <source>
        <dbReference type="ARBA" id="ARBA00022729"/>
    </source>
</evidence>
<evidence type="ECO:0000259" key="6">
    <source>
        <dbReference type="PROSITE" id="PS50198"/>
    </source>
</evidence>
<sequence>MAGAQDTAAPAAPAEQGAGAAGVFNIPDNVTMLGTMDPNNRRATAKVNGQIITGTDVDQRAALIIAANEGAEISAQEMQNLRLQVLRNLIDETLQIQEARAQEMEVTQDEVDQTYNRLAVQRFNRTPEELNAHLRTIGSSPASLKRQIEGELAWSRLVQRNVEPFVNVSSEEVTELHDRLKAARGTTEYRIGEIYLSATPTTREAVAQNARRIVDQLREGGSFPAYARQFSEASTAAVGGELGWIRLEQLQNPALEAAAREMQPGQLAGPIEIPGGFSILYVIDQRQIGMADPRDAVLSLKQISLDFPKGTSEAQARQRTAEFTKAVTAMRGCGDADAGAAAIGANVVNNDEIPVRALPEALQQALLQLNVGQTTPPFGSLSEGVRVLMLCGRDDPQVESGPNFDQLMSQLEEDRVGKRAQRYLRDLRRDAVIEYN</sequence>
<proteinExistence type="predicted"/>
<dbReference type="PANTHER" id="PTHR47637">
    <property type="entry name" value="CHAPERONE SURA"/>
    <property type="match status" value="1"/>
</dbReference>
<evidence type="ECO:0000256" key="1">
    <source>
        <dbReference type="ARBA" id="ARBA00018370"/>
    </source>
</evidence>
<evidence type="ECO:0000313" key="7">
    <source>
        <dbReference type="EMBL" id="MXP42681.1"/>
    </source>
</evidence>
<dbReference type="PANTHER" id="PTHR47637:SF1">
    <property type="entry name" value="CHAPERONE SURA"/>
    <property type="match status" value="1"/>
</dbReference>
<dbReference type="GO" id="GO:0003755">
    <property type="term" value="F:peptidyl-prolyl cis-trans isomerase activity"/>
    <property type="evidence" value="ECO:0007669"/>
    <property type="project" value="UniProtKB-KW"/>
</dbReference>
<dbReference type="Gene3D" id="1.10.4030.10">
    <property type="entry name" value="Porin chaperone SurA, peptide-binding domain"/>
    <property type="match status" value="1"/>
</dbReference>
<keyword evidence="5 7" id="KW-0413">Isomerase</keyword>
<protein>
    <recommendedName>
        <fullName evidence="1">Parvulin-like PPIase</fullName>
    </recommendedName>
    <alternativeName>
        <fullName evidence="3">Peptidyl-prolyl cis-trans isomerase plp</fullName>
    </alternativeName>
    <alternativeName>
        <fullName evidence="4">Rotamase plp</fullName>
    </alternativeName>
</protein>
<evidence type="ECO:0000313" key="8">
    <source>
        <dbReference type="Proteomes" id="UP000469159"/>
    </source>
</evidence>
<dbReference type="InterPro" id="IPR050280">
    <property type="entry name" value="OMP_Chaperone_SurA"/>
</dbReference>
<dbReference type="InterPro" id="IPR027304">
    <property type="entry name" value="Trigger_fact/SurA_dom_sf"/>
</dbReference>
<gene>
    <name evidence="7" type="ORF">GRI75_13630</name>
</gene>
<keyword evidence="8" id="KW-1185">Reference proteome</keyword>
<evidence type="ECO:0000256" key="4">
    <source>
        <dbReference type="ARBA" id="ARBA00031484"/>
    </source>
</evidence>
<dbReference type="PROSITE" id="PS50198">
    <property type="entry name" value="PPIC_PPIASE_2"/>
    <property type="match status" value="1"/>
</dbReference>
<dbReference type="Pfam" id="PF00639">
    <property type="entry name" value="Rotamase"/>
    <property type="match status" value="1"/>
</dbReference>
<name>A0A6I4UV84_9SPHN</name>
<keyword evidence="5" id="KW-0697">Rotamase</keyword>
<accession>A0A6I4UV84</accession>
<dbReference type="SUPFAM" id="SSF109998">
    <property type="entry name" value="Triger factor/SurA peptide-binding domain-like"/>
    <property type="match status" value="1"/>
</dbReference>
<evidence type="ECO:0000256" key="5">
    <source>
        <dbReference type="PROSITE-ProRule" id="PRU00278"/>
    </source>
</evidence>
<feature type="domain" description="PpiC" evidence="6">
    <location>
        <begin position="186"/>
        <end position="284"/>
    </location>
</feature>
<dbReference type="InterPro" id="IPR000297">
    <property type="entry name" value="PPIase_PpiC"/>
</dbReference>
<dbReference type="InterPro" id="IPR046357">
    <property type="entry name" value="PPIase_dom_sf"/>
</dbReference>
<evidence type="ECO:0000256" key="3">
    <source>
        <dbReference type="ARBA" id="ARBA00030642"/>
    </source>
</evidence>
<dbReference type="SUPFAM" id="SSF54534">
    <property type="entry name" value="FKBP-like"/>
    <property type="match status" value="2"/>
</dbReference>
<keyword evidence="2" id="KW-0732">Signal</keyword>
<dbReference type="AlphaFoldDB" id="A0A6I4UV84"/>
<comment type="caution">
    <text evidence="7">The sequence shown here is derived from an EMBL/GenBank/DDBJ whole genome shotgun (WGS) entry which is preliminary data.</text>
</comment>
<dbReference type="Gene3D" id="3.10.50.40">
    <property type="match status" value="1"/>
</dbReference>